<accession>A0A5C5VHL7</accession>
<dbReference type="AlphaFoldDB" id="A0A5C5VHL7"/>
<dbReference type="OrthoDB" id="287782at2"/>
<dbReference type="Gene3D" id="1.20.1290.10">
    <property type="entry name" value="AhpD-like"/>
    <property type="match status" value="1"/>
</dbReference>
<gene>
    <name evidence="1" type="ORF">KOR34_24450</name>
</gene>
<reference evidence="1 2" key="1">
    <citation type="submission" date="2019-02" db="EMBL/GenBank/DDBJ databases">
        <title>Deep-cultivation of Planctomycetes and their phenomic and genomic characterization uncovers novel biology.</title>
        <authorList>
            <person name="Wiegand S."/>
            <person name="Jogler M."/>
            <person name="Boedeker C."/>
            <person name="Pinto D."/>
            <person name="Vollmers J."/>
            <person name="Rivas-Marin E."/>
            <person name="Kohn T."/>
            <person name="Peeters S.H."/>
            <person name="Heuer A."/>
            <person name="Rast P."/>
            <person name="Oberbeckmann S."/>
            <person name="Bunk B."/>
            <person name="Jeske O."/>
            <person name="Meyerdierks A."/>
            <person name="Storesund J.E."/>
            <person name="Kallscheuer N."/>
            <person name="Luecker S."/>
            <person name="Lage O.M."/>
            <person name="Pohl T."/>
            <person name="Merkel B.J."/>
            <person name="Hornburger P."/>
            <person name="Mueller R.-W."/>
            <person name="Bruemmer F."/>
            <person name="Labrenz M."/>
            <person name="Spormann A.M."/>
            <person name="Op Den Camp H."/>
            <person name="Overmann J."/>
            <person name="Amann R."/>
            <person name="Jetten M.S.M."/>
            <person name="Mascher T."/>
            <person name="Medema M.H."/>
            <person name="Devos D.P."/>
            <person name="Kaster A.-K."/>
            <person name="Ovreas L."/>
            <person name="Rohde M."/>
            <person name="Galperin M.Y."/>
            <person name="Jogler C."/>
        </authorList>
    </citation>
    <scope>NUCLEOTIDE SEQUENCE [LARGE SCALE GENOMIC DNA]</scope>
    <source>
        <strain evidence="1 2">KOR34</strain>
    </source>
</reference>
<dbReference type="Proteomes" id="UP000316714">
    <property type="component" value="Unassembled WGS sequence"/>
</dbReference>
<dbReference type="SUPFAM" id="SSF69118">
    <property type="entry name" value="AhpD-like"/>
    <property type="match status" value="1"/>
</dbReference>
<name>A0A5C5VHL7_9BACT</name>
<dbReference type="RefSeq" id="WP_146564828.1">
    <property type="nucleotide sequence ID" value="NZ_SIHJ01000001.1"/>
</dbReference>
<comment type="caution">
    <text evidence="1">The sequence shown here is derived from an EMBL/GenBank/DDBJ whole genome shotgun (WGS) entry which is preliminary data.</text>
</comment>
<evidence type="ECO:0008006" key="3">
    <source>
        <dbReference type="Google" id="ProtNLM"/>
    </source>
</evidence>
<keyword evidence="2" id="KW-1185">Reference proteome</keyword>
<organism evidence="1 2">
    <name type="scientific">Posidoniimonas corsicana</name>
    <dbReference type="NCBI Taxonomy" id="1938618"/>
    <lineage>
        <taxon>Bacteria</taxon>
        <taxon>Pseudomonadati</taxon>
        <taxon>Planctomycetota</taxon>
        <taxon>Planctomycetia</taxon>
        <taxon>Pirellulales</taxon>
        <taxon>Lacipirellulaceae</taxon>
        <taxon>Posidoniimonas</taxon>
    </lineage>
</organism>
<dbReference type="InterPro" id="IPR029032">
    <property type="entry name" value="AhpD-like"/>
</dbReference>
<proteinExistence type="predicted"/>
<sequence>MPTPEALHDEIRAFEQHYGYDAAYLHDLLDRSPAAFEVFLSARQMSSFRQALPADAYYTAAVTVMQRLDCGACLQLNLRMAIEQGVARELLDTLLDHPEDLPPVLSAVRQVALDVHQQRQPREEIVRTVEDAYGAAAYGELALCVTGTAMYPTLKRALRKEAACAIGRPEF</sequence>
<evidence type="ECO:0000313" key="2">
    <source>
        <dbReference type="Proteomes" id="UP000316714"/>
    </source>
</evidence>
<evidence type="ECO:0000313" key="1">
    <source>
        <dbReference type="EMBL" id="TWT37493.1"/>
    </source>
</evidence>
<dbReference type="EMBL" id="SIHJ01000001">
    <property type="protein sequence ID" value="TWT37493.1"/>
    <property type="molecule type" value="Genomic_DNA"/>
</dbReference>
<protein>
    <recommendedName>
        <fullName evidence="3">Carboxymuconolactone decarboxylase family protein</fullName>
    </recommendedName>
</protein>